<keyword evidence="1" id="KW-1133">Transmembrane helix</keyword>
<organism evidence="2 3">
    <name type="scientific">Novilysobacter erysipheiresistens</name>
    <dbReference type="NCBI Taxonomy" id="1749332"/>
    <lineage>
        <taxon>Bacteria</taxon>
        <taxon>Pseudomonadati</taxon>
        <taxon>Pseudomonadota</taxon>
        <taxon>Gammaproteobacteria</taxon>
        <taxon>Lysobacterales</taxon>
        <taxon>Lysobacteraceae</taxon>
        <taxon>Novilysobacter</taxon>
    </lineage>
</organism>
<dbReference type="RefSeq" id="WP_332615971.1">
    <property type="nucleotide sequence ID" value="NZ_JAXGFP010000003.1"/>
</dbReference>
<accession>A0ABU7YXT3</accession>
<reference evidence="2 3" key="1">
    <citation type="journal article" date="2016" name="Int. J. Syst. Evol. Microbiol.">
        <title>Lysobacter erysipheiresistens sp. nov., an antagonist of powdery mildew, isolated from tobacco-cultivated soil.</title>
        <authorList>
            <person name="Xie B."/>
            <person name="Li T."/>
            <person name="Lin X."/>
            <person name="Wang C.J."/>
            <person name="Chen Y.J."/>
            <person name="Liu W.J."/>
            <person name="Zhao Z.W."/>
        </authorList>
    </citation>
    <scope>NUCLEOTIDE SEQUENCE [LARGE SCALE GENOMIC DNA]</scope>
    <source>
        <strain evidence="2 3">RS-LYSO-3</strain>
    </source>
</reference>
<evidence type="ECO:0000313" key="2">
    <source>
        <dbReference type="EMBL" id="MEG3183711.1"/>
    </source>
</evidence>
<dbReference type="EMBL" id="JAXGFP010000003">
    <property type="protein sequence ID" value="MEG3183711.1"/>
    <property type="molecule type" value="Genomic_DNA"/>
</dbReference>
<dbReference type="Proteomes" id="UP001355056">
    <property type="component" value="Unassembled WGS sequence"/>
</dbReference>
<comment type="caution">
    <text evidence="2">The sequence shown here is derived from an EMBL/GenBank/DDBJ whole genome shotgun (WGS) entry which is preliminary data.</text>
</comment>
<name>A0ABU7YXT3_9GAMM</name>
<gene>
    <name evidence="2" type="ORF">SNE34_06790</name>
</gene>
<keyword evidence="1" id="KW-0472">Membrane</keyword>
<keyword evidence="1" id="KW-0812">Transmembrane</keyword>
<keyword evidence="3" id="KW-1185">Reference proteome</keyword>
<feature type="transmembrane region" description="Helical" evidence="1">
    <location>
        <begin position="12"/>
        <end position="31"/>
    </location>
</feature>
<proteinExistence type="predicted"/>
<sequence length="45" mass="4944">MILDSMLGSQPVLLFAASGLVAGVYLLWRLARGCVQGVRGWWSQH</sequence>
<evidence type="ECO:0000313" key="3">
    <source>
        <dbReference type="Proteomes" id="UP001355056"/>
    </source>
</evidence>
<protein>
    <submittedName>
        <fullName evidence="2">Uncharacterized protein</fullName>
    </submittedName>
</protein>
<evidence type="ECO:0000256" key="1">
    <source>
        <dbReference type="SAM" id="Phobius"/>
    </source>
</evidence>